<name>A0ABT2TQ29_9FIRM</name>
<sequence>MKYRKKPVVVEAFQLTDDPEYESPPWFTQAVADEKVWIDRSLNDGHISVYGCTIQTLEGRMHARLGDYIIQGVNGELYPCKPDIFLKTYEEA</sequence>
<evidence type="ECO:0000313" key="2">
    <source>
        <dbReference type="Proteomes" id="UP001652409"/>
    </source>
</evidence>
<evidence type="ECO:0008006" key="3">
    <source>
        <dbReference type="Google" id="ProtNLM"/>
    </source>
</evidence>
<reference evidence="1 2" key="1">
    <citation type="journal article" date="2021" name="ISME Commun">
        <title>Automated analysis of genomic sequences facilitates high-throughput and comprehensive description of bacteria.</title>
        <authorList>
            <person name="Hitch T.C.A."/>
        </authorList>
    </citation>
    <scope>NUCLEOTIDE SEQUENCE [LARGE SCALE GENOMIC DNA]</scope>
    <source>
        <strain evidence="1 2">Sanger_23</strain>
    </source>
</reference>
<gene>
    <name evidence="1" type="ORF">OCV61_02710</name>
</gene>
<proteinExistence type="predicted"/>
<dbReference type="EMBL" id="JAOQJL010000004">
    <property type="protein sequence ID" value="MCU6764318.1"/>
    <property type="molecule type" value="Genomic_DNA"/>
</dbReference>
<dbReference type="Proteomes" id="UP001652409">
    <property type="component" value="Unassembled WGS sequence"/>
</dbReference>
<accession>A0ABT2TQ29</accession>
<dbReference type="RefSeq" id="WP_158420555.1">
    <property type="nucleotide sequence ID" value="NZ_JAOQJL010000004.1"/>
</dbReference>
<comment type="caution">
    <text evidence="1">The sequence shown here is derived from an EMBL/GenBank/DDBJ whole genome shotgun (WGS) entry which is preliminary data.</text>
</comment>
<evidence type="ECO:0000313" key="1">
    <source>
        <dbReference type="EMBL" id="MCU6764318.1"/>
    </source>
</evidence>
<organism evidence="1 2">
    <name type="scientific">Blautia ammoniilytica</name>
    <dbReference type="NCBI Taxonomy" id="2981782"/>
    <lineage>
        <taxon>Bacteria</taxon>
        <taxon>Bacillati</taxon>
        <taxon>Bacillota</taxon>
        <taxon>Clostridia</taxon>
        <taxon>Lachnospirales</taxon>
        <taxon>Lachnospiraceae</taxon>
        <taxon>Blautia</taxon>
    </lineage>
</organism>
<protein>
    <recommendedName>
        <fullName evidence="3">Phage protein</fullName>
    </recommendedName>
</protein>
<keyword evidence="2" id="KW-1185">Reference proteome</keyword>